<evidence type="ECO:0000313" key="6">
    <source>
        <dbReference type="Proteomes" id="UP001484239"/>
    </source>
</evidence>
<comment type="caution">
    <text evidence="5">The sequence shown here is derived from an EMBL/GenBank/DDBJ whole genome shotgun (WGS) entry which is preliminary data.</text>
</comment>
<proteinExistence type="inferred from homology"/>
<keyword evidence="3" id="KW-0732">Signal</keyword>
<accession>A0ABU9ED85</accession>
<dbReference type="PROSITE" id="PS52035">
    <property type="entry name" value="PEPTIDASE_M14"/>
    <property type="match status" value="1"/>
</dbReference>
<dbReference type="InterPro" id="IPR000834">
    <property type="entry name" value="Peptidase_M14"/>
</dbReference>
<evidence type="ECO:0000259" key="4">
    <source>
        <dbReference type="PROSITE" id="PS52035"/>
    </source>
</evidence>
<reference evidence="5 6" key="1">
    <citation type="submission" date="2024-02" db="EMBL/GenBank/DDBJ databases">
        <title>A novel Gemmatimonadota bacterium.</title>
        <authorList>
            <person name="Du Z.-J."/>
            <person name="Ye Y.-Q."/>
        </authorList>
    </citation>
    <scope>NUCLEOTIDE SEQUENCE [LARGE SCALE GENOMIC DNA]</scope>
    <source>
        <strain evidence="5 6">DH-20</strain>
    </source>
</reference>
<evidence type="ECO:0000256" key="2">
    <source>
        <dbReference type="PROSITE-ProRule" id="PRU01379"/>
    </source>
</evidence>
<dbReference type="PANTHER" id="PTHR12756:SF11">
    <property type="entry name" value="CYTOSOLIC CARBOXYPEPTIDASE 1"/>
    <property type="match status" value="1"/>
</dbReference>
<dbReference type="SUPFAM" id="SSF53187">
    <property type="entry name" value="Zn-dependent exopeptidases"/>
    <property type="match status" value="1"/>
</dbReference>
<organism evidence="5 6">
    <name type="scientific">Gaopeijia maritima</name>
    <dbReference type="NCBI Taxonomy" id="3119007"/>
    <lineage>
        <taxon>Bacteria</taxon>
        <taxon>Pseudomonadati</taxon>
        <taxon>Gemmatimonadota</taxon>
        <taxon>Longimicrobiia</taxon>
        <taxon>Gaopeijiales</taxon>
        <taxon>Gaopeijiaceae</taxon>
        <taxon>Gaopeijia</taxon>
    </lineage>
</organism>
<dbReference type="PANTHER" id="PTHR12756">
    <property type="entry name" value="CYTOSOLIC CARBOXYPEPTIDASE"/>
    <property type="match status" value="1"/>
</dbReference>
<comment type="cofactor">
    <cofactor evidence="1">
        <name>Zn(2+)</name>
        <dbReference type="ChEBI" id="CHEBI:29105"/>
    </cofactor>
</comment>
<dbReference type="PROSITE" id="PS51257">
    <property type="entry name" value="PROKAR_LIPOPROTEIN"/>
    <property type="match status" value="1"/>
</dbReference>
<feature type="domain" description="Peptidase M14" evidence="4">
    <location>
        <begin position="178"/>
        <end position="423"/>
    </location>
</feature>
<evidence type="ECO:0000256" key="3">
    <source>
        <dbReference type="SAM" id="SignalP"/>
    </source>
</evidence>
<keyword evidence="6" id="KW-1185">Reference proteome</keyword>
<dbReference type="CDD" id="cd06237">
    <property type="entry name" value="M14_Nna1-like"/>
    <property type="match status" value="1"/>
</dbReference>
<evidence type="ECO:0000313" key="5">
    <source>
        <dbReference type="EMBL" id="MEK9502711.1"/>
    </source>
</evidence>
<dbReference type="Pfam" id="PF00246">
    <property type="entry name" value="Peptidase_M14"/>
    <property type="match status" value="1"/>
</dbReference>
<name>A0ABU9ED85_9BACT</name>
<dbReference type="InterPro" id="IPR050821">
    <property type="entry name" value="Cytosolic_carboxypeptidase"/>
</dbReference>
<sequence length="427" mass="47311">MTILRPTLLAAALLVSACGAPDADSSASATMESPLDSLFPDDAYTISATRPITDVERKIVAFNVLGVTVSNDFEGGRFNAATTDGDSVLVLTIRPENSPINNSAWYAFKAWAPAPDSITVRLTYEGGRHRYLPKVRTSSEPDWTTLDTAAVLVGPEARDVARFRIAVGPDTTWVAGQEMLTSSWFADWVDGLTAREGVTQRTIGTTPRGRDLNMFEAGEPDADRHVLFISRQHPPEVTGTFAFVAFMEEMLGDSPLAQEFRSEFRIHAVPLMNPDGVDLGHWRHSTGGIDLNRDWVAFHQPETRAVRDDMARVLADESQELWFFADFHSTNRDVFYTLDRALETRPAGVLDPWIEHIRTAMPDYELEDAPSDGGYGVVSRDWAWREHRAPGMVYEVGDDTPRGLIREVAETAARGTMQILLERARGG</sequence>
<feature type="active site" description="Proton donor/acceptor" evidence="2">
    <location>
        <position position="395"/>
    </location>
</feature>
<dbReference type="Gene3D" id="3.40.630.10">
    <property type="entry name" value="Zn peptidases"/>
    <property type="match status" value="1"/>
</dbReference>
<comment type="similarity">
    <text evidence="2">Belongs to the peptidase M14 family.</text>
</comment>
<evidence type="ECO:0000256" key="1">
    <source>
        <dbReference type="ARBA" id="ARBA00001947"/>
    </source>
</evidence>
<dbReference type="Proteomes" id="UP001484239">
    <property type="component" value="Unassembled WGS sequence"/>
</dbReference>
<dbReference type="EMBL" id="JBBHLI010000014">
    <property type="protein sequence ID" value="MEK9502711.1"/>
    <property type="molecule type" value="Genomic_DNA"/>
</dbReference>
<dbReference type="RefSeq" id="WP_405283603.1">
    <property type="nucleotide sequence ID" value="NZ_CP144380.1"/>
</dbReference>
<feature type="signal peptide" evidence="3">
    <location>
        <begin position="1"/>
        <end position="22"/>
    </location>
</feature>
<feature type="chain" id="PRO_5046867467" evidence="3">
    <location>
        <begin position="23"/>
        <end position="427"/>
    </location>
</feature>
<protein>
    <submittedName>
        <fullName evidence="5">M14 family metallopeptidase</fullName>
    </submittedName>
</protein>
<gene>
    <name evidence="5" type="ORF">WI372_17075</name>
</gene>